<name>A0A8K0WUN9_9HYPO</name>
<organism evidence="2 3">
    <name type="scientific">Stachybotrys elegans</name>
    <dbReference type="NCBI Taxonomy" id="80388"/>
    <lineage>
        <taxon>Eukaryota</taxon>
        <taxon>Fungi</taxon>
        <taxon>Dikarya</taxon>
        <taxon>Ascomycota</taxon>
        <taxon>Pezizomycotina</taxon>
        <taxon>Sordariomycetes</taxon>
        <taxon>Hypocreomycetidae</taxon>
        <taxon>Hypocreales</taxon>
        <taxon>Stachybotryaceae</taxon>
        <taxon>Stachybotrys</taxon>
    </lineage>
</organism>
<proteinExistence type="predicted"/>
<reference evidence="2" key="1">
    <citation type="journal article" date="2021" name="Nat. Commun.">
        <title>Genetic determinants of endophytism in the Arabidopsis root mycobiome.</title>
        <authorList>
            <person name="Mesny F."/>
            <person name="Miyauchi S."/>
            <person name="Thiergart T."/>
            <person name="Pickel B."/>
            <person name="Atanasova L."/>
            <person name="Karlsson M."/>
            <person name="Huettel B."/>
            <person name="Barry K.W."/>
            <person name="Haridas S."/>
            <person name="Chen C."/>
            <person name="Bauer D."/>
            <person name="Andreopoulos W."/>
            <person name="Pangilinan J."/>
            <person name="LaButti K."/>
            <person name="Riley R."/>
            <person name="Lipzen A."/>
            <person name="Clum A."/>
            <person name="Drula E."/>
            <person name="Henrissat B."/>
            <person name="Kohler A."/>
            <person name="Grigoriev I.V."/>
            <person name="Martin F.M."/>
            <person name="Hacquard S."/>
        </authorList>
    </citation>
    <scope>NUCLEOTIDE SEQUENCE</scope>
    <source>
        <strain evidence="2">MPI-CAGE-CH-0235</strain>
    </source>
</reference>
<feature type="signal peptide" evidence="1">
    <location>
        <begin position="1"/>
        <end position="24"/>
    </location>
</feature>
<sequence length="154" mass="17590">MCNCFPSTLCPLPSVHILALLTLAFPFHRSLDTQESQLQRNWWMGRGHLKRARWEISASPAHFCRGRCWMERCSSTSRAKSMHFIQTTPSEILSSAQTLFSPNFRNLIPTQVQATTLHSKHTPPVRHLFLLPFFSFFSPSHFQSLGSSGPELHP</sequence>
<dbReference type="Proteomes" id="UP000813444">
    <property type="component" value="Unassembled WGS sequence"/>
</dbReference>
<dbReference type="EMBL" id="JAGPNK010000002">
    <property type="protein sequence ID" value="KAH7325860.1"/>
    <property type="molecule type" value="Genomic_DNA"/>
</dbReference>
<protein>
    <recommendedName>
        <fullName evidence="4">Secreted protein</fullName>
    </recommendedName>
</protein>
<keyword evidence="1" id="KW-0732">Signal</keyword>
<evidence type="ECO:0000256" key="1">
    <source>
        <dbReference type="SAM" id="SignalP"/>
    </source>
</evidence>
<evidence type="ECO:0008006" key="4">
    <source>
        <dbReference type="Google" id="ProtNLM"/>
    </source>
</evidence>
<feature type="chain" id="PRO_5035456001" description="Secreted protein" evidence="1">
    <location>
        <begin position="25"/>
        <end position="154"/>
    </location>
</feature>
<accession>A0A8K0WUN9</accession>
<evidence type="ECO:0000313" key="3">
    <source>
        <dbReference type="Proteomes" id="UP000813444"/>
    </source>
</evidence>
<keyword evidence="3" id="KW-1185">Reference proteome</keyword>
<dbReference type="AlphaFoldDB" id="A0A8K0WUN9"/>
<comment type="caution">
    <text evidence="2">The sequence shown here is derived from an EMBL/GenBank/DDBJ whole genome shotgun (WGS) entry which is preliminary data.</text>
</comment>
<gene>
    <name evidence="2" type="ORF">B0I35DRAFT_120282</name>
</gene>
<evidence type="ECO:0000313" key="2">
    <source>
        <dbReference type="EMBL" id="KAH7325860.1"/>
    </source>
</evidence>